<dbReference type="SUPFAM" id="SSF51338">
    <property type="entry name" value="Composite domain of metallo-dependent hydrolases"/>
    <property type="match status" value="1"/>
</dbReference>
<dbReference type="InterPro" id="IPR032466">
    <property type="entry name" value="Metal_Hydrolase"/>
</dbReference>
<evidence type="ECO:0000256" key="4">
    <source>
        <dbReference type="ARBA" id="ARBA00022833"/>
    </source>
</evidence>
<dbReference type="Gene3D" id="3.20.20.140">
    <property type="entry name" value="Metal-dependent hydrolases"/>
    <property type="match status" value="1"/>
</dbReference>
<dbReference type="InterPro" id="IPR050287">
    <property type="entry name" value="MTA/SAH_deaminase"/>
</dbReference>
<organism evidence="7 8">
    <name type="scientific">Rhodoferax koreensis</name>
    <dbReference type="NCBI Taxonomy" id="1842727"/>
    <lineage>
        <taxon>Bacteria</taxon>
        <taxon>Pseudomonadati</taxon>
        <taxon>Pseudomonadota</taxon>
        <taxon>Betaproteobacteria</taxon>
        <taxon>Burkholderiales</taxon>
        <taxon>Comamonadaceae</taxon>
        <taxon>Rhodoferax</taxon>
    </lineage>
</organism>
<dbReference type="RefSeq" id="WP_076200810.1">
    <property type="nucleotide sequence ID" value="NZ_CP019236.1"/>
</dbReference>
<dbReference type="STRING" id="1842727.RD110_17995"/>
<dbReference type="AlphaFoldDB" id="A0A1P8JYN1"/>
<dbReference type="GO" id="GO:0046872">
    <property type="term" value="F:metal ion binding"/>
    <property type="evidence" value="ECO:0007669"/>
    <property type="project" value="UniProtKB-KW"/>
</dbReference>
<accession>A0A1P8JYN1</accession>
<keyword evidence="2" id="KW-0479">Metal-binding</keyword>
<evidence type="ECO:0000256" key="3">
    <source>
        <dbReference type="ARBA" id="ARBA00022801"/>
    </source>
</evidence>
<dbReference type="Proteomes" id="UP000186609">
    <property type="component" value="Chromosome"/>
</dbReference>
<dbReference type="InterPro" id="IPR006680">
    <property type="entry name" value="Amidohydro-rel"/>
</dbReference>
<evidence type="ECO:0000313" key="8">
    <source>
        <dbReference type="Proteomes" id="UP000186609"/>
    </source>
</evidence>
<keyword evidence="3 7" id="KW-0378">Hydrolase</keyword>
<dbReference type="InterPro" id="IPR011059">
    <property type="entry name" value="Metal-dep_hydrolase_composite"/>
</dbReference>
<dbReference type="Pfam" id="PF22039">
    <property type="entry name" value="HUTI_composite_bact"/>
    <property type="match status" value="1"/>
</dbReference>
<evidence type="ECO:0000256" key="2">
    <source>
        <dbReference type="ARBA" id="ARBA00022723"/>
    </source>
</evidence>
<gene>
    <name evidence="7" type="ORF">RD110_17995</name>
</gene>
<sequence length="482" mass="52581">MQDKTNIDLLIVRGTVITVDPERRVIEDGALAVLADRIVAVGTTAELQARYTAKKTIDAFRQAVLPGLIDSHAHAGHGLLKTMGGGDGEAWSAACEQIYTVGSDEDFWYAEARLAALERVRCGTTTGVCLFGGGDSIMRVDEPAYAIRHCDAIAETGTRSFLAVGPSRPPAPRVYARWDGDRRTDREVSFEQMFETCEEVIRTQHGRADGRVNICVTLPVYHPDQTPEQLAYADLFGVQAQQYMGLAQGYGLAFTQDGHRAGSLQLAEEMGLLGEGSFMSHAIDLTPGDIAACVATGTRIVHNPSAIMSIRGRCPVPELLDAGVTVALGSDGIAPDRSYDMFRHMFQAMHYHRRHFRDAGVLPHGKVLEMVSIDAARTIGLAHEIGSLEVGKKADIILVDLFKPHLMPLNMPVYRVTAFANGADVTTTIVDGKVVMESGRVTTVDEAEVMEAAQRATDRMLERTGLRHLLDAPEKLWRASHY</sequence>
<dbReference type="KEGG" id="rhy:RD110_17995"/>
<comment type="similarity">
    <text evidence="1">Belongs to the metallo-dependent hydrolases superfamily. ATZ/TRZ family.</text>
</comment>
<feature type="domain" description="Aminodeoxyfutalosine deaminase/Imidazolonepropionase-like composite" evidence="6">
    <location>
        <begin position="29"/>
        <end position="51"/>
    </location>
</feature>
<evidence type="ECO:0000256" key="1">
    <source>
        <dbReference type="ARBA" id="ARBA00006745"/>
    </source>
</evidence>
<feature type="domain" description="Amidohydrolase-related" evidence="5">
    <location>
        <begin position="64"/>
        <end position="435"/>
    </location>
</feature>
<keyword evidence="8" id="KW-1185">Reference proteome</keyword>
<dbReference type="PANTHER" id="PTHR43794">
    <property type="entry name" value="AMINOHYDROLASE SSNA-RELATED"/>
    <property type="match status" value="1"/>
</dbReference>
<dbReference type="InterPro" id="IPR054418">
    <property type="entry name" value="MQNX/HUTI_composite_N"/>
</dbReference>
<proteinExistence type="inferred from homology"/>
<dbReference type="Pfam" id="PF01979">
    <property type="entry name" value="Amidohydro_1"/>
    <property type="match status" value="1"/>
</dbReference>
<protein>
    <submittedName>
        <fullName evidence="7">Amidohydrolase</fullName>
    </submittedName>
</protein>
<dbReference type="OrthoDB" id="9807210at2"/>
<evidence type="ECO:0000313" key="7">
    <source>
        <dbReference type="EMBL" id="APW38867.1"/>
    </source>
</evidence>
<evidence type="ECO:0000259" key="6">
    <source>
        <dbReference type="Pfam" id="PF22039"/>
    </source>
</evidence>
<reference evidence="7 8" key="1">
    <citation type="submission" date="2017-01" db="EMBL/GenBank/DDBJ databases">
        <authorList>
            <person name="Mah S.A."/>
            <person name="Swanson W.J."/>
            <person name="Moy G.W."/>
            <person name="Vacquier V.D."/>
        </authorList>
    </citation>
    <scope>NUCLEOTIDE SEQUENCE [LARGE SCALE GENOMIC DNA]</scope>
    <source>
        <strain evidence="7 8">DCY110</strain>
    </source>
</reference>
<dbReference type="Gene3D" id="2.30.40.10">
    <property type="entry name" value="Urease, subunit C, domain 1"/>
    <property type="match status" value="1"/>
</dbReference>
<dbReference type="GO" id="GO:0016810">
    <property type="term" value="F:hydrolase activity, acting on carbon-nitrogen (but not peptide) bonds"/>
    <property type="evidence" value="ECO:0007669"/>
    <property type="project" value="InterPro"/>
</dbReference>
<name>A0A1P8JYN1_9BURK</name>
<evidence type="ECO:0000259" key="5">
    <source>
        <dbReference type="Pfam" id="PF01979"/>
    </source>
</evidence>
<keyword evidence="4" id="KW-0862">Zinc</keyword>
<dbReference type="PANTHER" id="PTHR43794:SF11">
    <property type="entry name" value="AMIDOHYDROLASE-RELATED DOMAIN-CONTAINING PROTEIN"/>
    <property type="match status" value="1"/>
</dbReference>
<dbReference type="SUPFAM" id="SSF51556">
    <property type="entry name" value="Metallo-dependent hydrolases"/>
    <property type="match status" value="1"/>
</dbReference>
<dbReference type="EMBL" id="CP019236">
    <property type="protein sequence ID" value="APW38867.1"/>
    <property type="molecule type" value="Genomic_DNA"/>
</dbReference>